<gene>
    <name evidence="2" type="ORF">BOTCAL_0292g00160</name>
</gene>
<evidence type="ECO:0000313" key="2">
    <source>
        <dbReference type="EMBL" id="TEY48794.1"/>
    </source>
</evidence>
<proteinExistence type="predicted"/>
<organism evidence="2 3">
    <name type="scientific">Botryotinia calthae</name>
    <dbReference type="NCBI Taxonomy" id="38488"/>
    <lineage>
        <taxon>Eukaryota</taxon>
        <taxon>Fungi</taxon>
        <taxon>Dikarya</taxon>
        <taxon>Ascomycota</taxon>
        <taxon>Pezizomycotina</taxon>
        <taxon>Leotiomycetes</taxon>
        <taxon>Helotiales</taxon>
        <taxon>Sclerotiniaceae</taxon>
        <taxon>Botryotinia</taxon>
    </lineage>
</organism>
<name>A0A4Y8CXE5_9HELO</name>
<keyword evidence="3" id="KW-1185">Reference proteome</keyword>
<reference evidence="2 3" key="1">
    <citation type="submission" date="2017-11" db="EMBL/GenBank/DDBJ databases">
        <title>Comparative genomics of Botrytis spp.</title>
        <authorList>
            <person name="Valero-Jimenez C.A."/>
            <person name="Tapia P."/>
            <person name="Veloso J."/>
            <person name="Silva-Moreno E."/>
            <person name="Staats M."/>
            <person name="Valdes J.H."/>
            <person name="Van Kan J.A.L."/>
        </authorList>
    </citation>
    <scope>NUCLEOTIDE SEQUENCE [LARGE SCALE GENOMIC DNA]</scope>
    <source>
        <strain evidence="2 3">MUCL2830</strain>
    </source>
</reference>
<evidence type="ECO:0000256" key="1">
    <source>
        <dbReference type="SAM" id="MobiDB-lite"/>
    </source>
</evidence>
<feature type="compositionally biased region" description="Polar residues" evidence="1">
    <location>
        <begin position="37"/>
        <end position="63"/>
    </location>
</feature>
<feature type="region of interest" description="Disordered" evidence="1">
    <location>
        <begin position="24"/>
        <end position="63"/>
    </location>
</feature>
<dbReference type="Proteomes" id="UP000297299">
    <property type="component" value="Unassembled WGS sequence"/>
</dbReference>
<dbReference type="EMBL" id="PHWZ01000291">
    <property type="protein sequence ID" value="TEY48794.1"/>
    <property type="molecule type" value="Genomic_DNA"/>
</dbReference>
<sequence>MSANVTARCLVNKRRATGVEIWDLSNGSRKSDPPLQVPTTGAITGTPKGRNSTAASMPNNISA</sequence>
<comment type="caution">
    <text evidence="2">The sequence shown here is derived from an EMBL/GenBank/DDBJ whole genome shotgun (WGS) entry which is preliminary data.</text>
</comment>
<protein>
    <submittedName>
        <fullName evidence="2">Uncharacterized protein</fullName>
    </submittedName>
</protein>
<evidence type="ECO:0000313" key="3">
    <source>
        <dbReference type="Proteomes" id="UP000297299"/>
    </source>
</evidence>
<dbReference type="AlphaFoldDB" id="A0A4Y8CXE5"/>
<accession>A0A4Y8CXE5</accession>